<feature type="region of interest" description="Disordered" evidence="1">
    <location>
        <begin position="1027"/>
        <end position="1056"/>
    </location>
</feature>
<dbReference type="AlphaFoldDB" id="A0A450U826"/>
<feature type="domain" description="SEFIR" evidence="2">
    <location>
        <begin position="3"/>
        <end position="151"/>
    </location>
</feature>
<feature type="compositionally biased region" description="Low complexity" evidence="1">
    <location>
        <begin position="192"/>
        <end position="205"/>
    </location>
</feature>
<evidence type="ECO:0000259" key="2">
    <source>
        <dbReference type="PROSITE" id="PS51534"/>
    </source>
</evidence>
<dbReference type="PROSITE" id="PS51534">
    <property type="entry name" value="SEFIR"/>
    <property type="match status" value="1"/>
</dbReference>
<sequence>MTNKTLFISYSHDNDAHRERVLGLSQRLRSDGFFTQLDRYVPGTPEEGWPRWMLNRLDEAAFVLVICTETYYRRFRGHGQTQDGHPRHERTRGKGTNWEGAIITQDLYDHGSRATRFVPVLFDASHARFIPEPLRPRSRYLLDSDTGYGKLLDFLDGVAGVEPGPVAERPPGKRRRTSPLVLDNTQSPPSPRLSQPPRSPQSPSSTFDPHIASTRLPSSTGELFGRQKELARLDRALRDPAIHVIQLIAWGGVGKTALVVHWMARLAARDWCWQAPDGPSDDSPGHPPDHSRTPRTDNHPSPSPTEQNDVPRRARRYFDWSFYSQGARDRGSPSADAFIAAALEFFGDPDPQRGSPHDRGARLAELVAREPAILILDGVEPLQYGSGPLQGQIEDPALLALVESLAQRPGAGGLCVITSRRRLTDLAAFEKHTVIAHGLEHLHPRAGAALLHHAGATRRGAATIHPDDGELKHASREVRGHALTLHLLGSYLGRAHGGDISRRDRVPFQDANSDQGGHVFRVIAAYENWLQEDPSLPGNGYLLPEKGLFLAILGQLLLRTGILFLKTSLLFNKASLVVLEDGERIGKERWFLPMAKRIRDIAIALRTAGNWIGGLDARLHGIERPRQGAPRRPGPAGSGEPRPITPEQRRDMTNRQRMLAILRLLGLFDRPAHKDLLATLCREPPIRGLTDPLVGLAEEDWNGAVHSLQDLDLISQQGDALDAHPLVRAYFAERLQRQTNDIANLLRLADAQVKADPAPPKATKKVDREYPPSPWVSGHRRLYEHLTTTTPERPDTLVGLAPLYQAIVHGCHAGLHREALHDVYMDRILRGTGPDGFYSRTELGAMGADLGAGACFFEHPWRQPAARLAARDRAWLLNDASLLLRALGRLQEAMEPLQAALRMTVEQEDWKNAAIGAGNIGQLAVILGDLEQAVADGERSVQFAERSEDWLLIRDGKVTHADALHQAGKTEEARRLFMDAERLQTEQQPQYSWLYSVRGFLYCELLLAEAERAAWRCVGEWTGAASPVGVETGTPPLEDTQQGRLSPRSPTGQQRDALTVDCHQVTERAAQAMEFALPRNRILDIALNRLTLGRAALYRALLAAVAPVAGHGDAGGAPAEGTAFQAALSPREYADIESHLDTAVDGLRAAGRMEFLPGGLVTRAAFRAVSGDNTGARVDLAEALDIAERGPMPLLEVDILLARVRLFPSDPERAALEAEARRLVKRHGYDRRAKE</sequence>
<dbReference type="InterPro" id="IPR027417">
    <property type="entry name" value="P-loop_NTPase"/>
</dbReference>
<dbReference type="SUPFAM" id="SSF52540">
    <property type="entry name" value="P-loop containing nucleoside triphosphate hydrolases"/>
    <property type="match status" value="1"/>
</dbReference>
<dbReference type="SUPFAM" id="SSF48452">
    <property type="entry name" value="TPR-like"/>
    <property type="match status" value="1"/>
</dbReference>
<feature type="compositionally biased region" description="Low complexity" evidence="1">
    <location>
        <begin position="627"/>
        <end position="642"/>
    </location>
</feature>
<evidence type="ECO:0000313" key="3">
    <source>
        <dbReference type="EMBL" id="VFJ88094.1"/>
    </source>
</evidence>
<feature type="compositionally biased region" description="Basic and acidic residues" evidence="1">
    <location>
        <begin position="283"/>
        <end position="298"/>
    </location>
</feature>
<name>A0A450U826_9GAMM</name>
<dbReference type="InterPro" id="IPR013568">
    <property type="entry name" value="SEFIR_dom"/>
</dbReference>
<dbReference type="EMBL" id="CAADFF010000009">
    <property type="protein sequence ID" value="VFJ88094.1"/>
    <property type="molecule type" value="Genomic_DNA"/>
</dbReference>
<feature type="region of interest" description="Disordered" evidence="1">
    <location>
        <begin position="623"/>
        <end position="651"/>
    </location>
</feature>
<feature type="compositionally biased region" description="Polar residues" evidence="1">
    <location>
        <begin position="1039"/>
        <end position="1056"/>
    </location>
</feature>
<reference evidence="3" key="1">
    <citation type="submission" date="2019-02" db="EMBL/GenBank/DDBJ databases">
        <authorList>
            <person name="Gruber-Vodicka R. H."/>
            <person name="Seah K. B. B."/>
        </authorList>
    </citation>
    <scope>NUCLEOTIDE SEQUENCE</scope>
    <source>
        <strain evidence="3">BECK_M7</strain>
    </source>
</reference>
<dbReference type="Pfam" id="PF08357">
    <property type="entry name" value="SEFIR"/>
    <property type="match status" value="1"/>
</dbReference>
<proteinExistence type="predicted"/>
<feature type="region of interest" description="Disordered" evidence="1">
    <location>
        <begin position="277"/>
        <end position="311"/>
    </location>
</feature>
<gene>
    <name evidence="3" type="ORF">BECKLFY1418B_GA0070995_10094</name>
</gene>
<feature type="region of interest" description="Disordered" evidence="1">
    <location>
        <begin position="162"/>
        <end position="223"/>
    </location>
</feature>
<dbReference type="InterPro" id="IPR011990">
    <property type="entry name" value="TPR-like_helical_dom_sf"/>
</dbReference>
<protein>
    <submittedName>
        <fullName evidence="3">SEFIR domain-containing protein</fullName>
    </submittedName>
</protein>
<dbReference type="Gene3D" id="3.40.50.300">
    <property type="entry name" value="P-loop containing nucleotide triphosphate hydrolases"/>
    <property type="match status" value="1"/>
</dbReference>
<dbReference type="Gene3D" id="1.25.40.10">
    <property type="entry name" value="Tetratricopeptide repeat domain"/>
    <property type="match status" value="1"/>
</dbReference>
<organism evidence="3">
    <name type="scientific">Candidatus Kentrum sp. LFY</name>
    <dbReference type="NCBI Taxonomy" id="2126342"/>
    <lineage>
        <taxon>Bacteria</taxon>
        <taxon>Pseudomonadati</taxon>
        <taxon>Pseudomonadota</taxon>
        <taxon>Gammaproteobacteria</taxon>
        <taxon>Candidatus Kentrum</taxon>
    </lineage>
</organism>
<dbReference type="Gene3D" id="3.40.50.11530">
    <property type="match status" value="1"/>
</dbReference>
<accession>A0A450U826</accession>
<evidence type="ECO:0000256" key="1">
    <source>
        <dbReference type="SAM" id="MobiDB-lite"/>
    </source>
</evidence>